<feature type="coiled-coil region" evidence="12">
    <location>
        <begin position="356"/>
        <end position="485"/>
    </location>
</feature>
<evidence type="ECO:0000256" key="6">
    <source>
        <dbReference type="ARBA" id="ARBA00022763"/>
    </source>
</evidence>
<feature type="region of interest" description="Disordered" evidence="13">
    <location>
        <begin position="55"/>
        <end position="96"/>
    </location>
</feature>
<comment type="similarity">
    <text evidence="3">Belongs to the SMC family. SMC6 subfamily.</text>
</comment>
<evidence type="ECO:0000256" key="3">
    <source>
        <dbReference type="ARBA" id="ARBA00006793"/>
    </source>
</evidence>
<feature type="coiled-coil region" evidence="12">
    <location>
        <begin position="785"/>
        <end position="833"/>
    </location>
</feature>
<evidence type="ECO:0000256" key="7">
    <source>
        <dbReference type="ARBA" id="ARBA00022840"/>
    </source>
</evidence>
<dbReference type="Proteomes" id="UP000007648">
    <property type="component" value="Unassembled WGS sequence"/>
</dbReference>
<dbReference type="GO" id="GO:0003697">
    <property type="term" value="F:single-stranded DNA binding"/>
    <property type="evidence" value="ECO:0007669"/>
    <property type="project" value="TreeGrafter"/>
</dbReference>
<dbReference type="HOGENOM" id="CLU_009063_0_1_1"/>
<evidence type="ECO:0000313" key="14">
    <source>
        <dbReference type="Ensembl" id="ENSSHAP00000001673.2"/>
    </source>
</evidence>
<keyword evidence="5" id="KW-0547">Nucleotide-binding</keyword>
<dbReference type="PANTHER" id="PTHR19306:SF6">
    <property type="entry name" value="STRUCTURAL MAINTENANCE OF CHROMOSOMES PROTEIN 6"/>
    <property type="match status" value="1"/>
</dbReference>
<reference evidence="14 15" key="1">
    <citation type="journal article" date="2011" name="Proc. Natl. Acad. Sci. U.S.A.">
        <title>Genetic diversity and population structure of the endangered marsupial Sarcophilus harrisii (Tasmanian devil).</title>
        <authorList>
            <person name="Miller W."/>
            <person name="Hayes V.M."/>
            <person name="Ratan A."/>
            <person name="Petersen D.C."/>
            <person name="Wittekindt N.E."/>
            <person name="Miller J."/>
            <person name="Walenz B."/>
            <person name="Knight J."/>
            <person name="Qi J."/>
            <person name="Zhao F."/>
            <person name="Wang Q."/>
            <person name="Bedoya-Reina O.C."/>
            <person name="Katiyar N."/>
            <person name="Tomsho L.P."/>
            <person name="Kasson L.M."/>
            <person name="Hardie R.A."/>
            <person name="Woodbridge P."/>
            <person name="Tindall E.A."/>
            <person name="Bertelsen M.F."/>
            <person name="Dixon D."/>
            <person name="Pyecroft S."/>
            <person name="Helgen K.M."/>
            <person name="Lesk A.M."/>
            <person name="Pringle T.H."/>
            <person name="Patterson N."/>
            <person name="Zhang Y."/>
            <person name="Kreiss A."/>
            <person name="Woods G.M."/>
            <person name="Jones M.E."/>
            <person name="Schuster S.C."/>
        </authorList>
    </citation>
    <scope>NUCLEOTIDE SEQUENCE [LARGE SCALE GENOMIC DNA]</scope>
</reference>
<evidence type="ECO:0000256" key="13">
    <source>
        <dbReference type="SAM" id="MobiDB-lite"/>
    </source>
</evidence>
<evidence type="ECO:0000256" key="1">
    <source>
        <dbReference type="ARBA" id="ARBA00004123"/>
    </source>
</evidence>
<dbReference type="GeneTree" id="ENSGT00550000074816"/>
<evidence type="ECO:0000256" key="10">
    <source>
        <dbReference type="ARBA" id="ARBA00023204"/>
    </source>
</evidence>
<dbReference type="GO" id="GO:0000724">
    <property type="term" value="P:double-strand break repair via homologous recombination"/>
    <property type="evidence" value="ECO:0007669"/>
    <property type="project" value="TreeGrafter"/>
</dbReference>
<feature type="coiled-coil region" evidence="12">
    <location>
        <begin position="708"/>
        <end position="735"/>
    </location>
</feature>
<feature type="coiled-coil region" evidence="12">
    <location>
        <begin position="278"/>
        <end position="329"/>
    </location>
</feature>
<dbReference type="AlphaFoldDB" id="G3VER9"/>
<evidence type="ECO:0000256" key="11">
    <source>
        <dbReference type="ARBA" id="ARBA00023242"/>
    </source>
</evidence>
<dbReference type="InterPro" id="IPR027417">
    <property type="entry name" value="P-loop_NTPase"/>
</dbReference>
<dbReference type="eggNOG" id="KOG0250">
    <property type="taxonomic scope" value="Eukaryota"/>
</dbReference>
<evidence type="ECO:0000256" key="8">
    <source>
        <dbReference type="ARBA" id="ARBA00023054"/>
    </source>
</evidence>
<evidence type="ECO:0000256" key="2">
    <source>
        <dbReference type="ARBA" id="ARBA00004286"/>
    </source>
</evidence>
<keyword evidence="7" id="KW-0067">ATP-binding</keyword>
<keyword evidence="9" id="KW-0233">DNA recombination</keyword>
<proteinExistence type="inferred from homology"/>
<dbReference type="Ensembl" id="ENSSHAT00000001690.2">
    <property type="protein sequence ID" value="ENSSHAP00000001673.2"/>
    <property type="gene ID" value="ENSSHAG00000001491.2"/>
</dbReference>
<keyword evidence="8 12" id="KW-0175">Coiled coil</keyword>
<dbReference type="InParanoid" id="G3VER9"/>
<reference evidence="14" key="2">
    <citation type="submission" date="2025-08" db="UniProtKB">
        <authorList>
            <consortium name="Ensembl"/>
        </authorList>
    </citation>
    <scope>IDENTIFICATION</scope>
</reference>
<organism evidence="14 15">
    <name type="scientific">Sarcophilus harrisii</name>
    <name type="common">Tasmanian devil</name>
    <name type="synonym">Sarcophilus laniarius</name>
    <dbReference type="NCBI Taxonomy" id="9305"/>
    <lineage>
        <taxon>Eukaryota</taxon>
        <taxon>Metazoa</taxon>
        <taxon>Chordata</taxon>
        <taxon>Craniata</taxon>
        <taxon>Vertebrata</taxon>
        <taxon>Euteleostomi</taxon>
        <taxon>Mammalia</taxon>
        <taxon>Metatheria</taxon>
        <taxon>Dasyuromorphia</taxon>
        <taxon>Dasyuridae</taxon>
        <taxon>Sarcophilus</taxon>
    </lineage>
</organism>
<keyword evidence="6" id="KW-0227">DNA damage</keyword>
<keyword evidence="10" id="KW-0234">DNA repair</keyword>
<evidence type="ECO:0000256" key="4">
    <source>
        <dbReference type="ARBA" id="ARBA00022454"/>
    </source>
</evidence>
<dbReference type="PANTHER" id="PTHR19306">
    <property type="entry name" value="STRUCTURAL MAINTENANCE OF CHROMOSOMES 5,6 SMC5, SMC6"/>
    <property type="match status" value="1"/>
</dbReference>
<keyword evidence="15" id="KW-1185">Reference proteome</keyword>
<keyword evidence="11" id="KW-0539">Nucleus</keyword>
<reference evidence="14" key="3">
    <citation type="submission" date="2025-09" db="UniProtKB">
        <authorList>
            <consortium name="Ensembl"/>
        </authorList>
    </citation>
    <scope>IDENTIFICATION</scope>
</reference>
<dbReference type="GO" id="GO:0005634">
    <property type="term" value="C:nucleus"/>
    <property type="evidence" value="ECO:0007669"/>
    <property type="project" value="UniProtKB-SubCell"/>
</dbReference>
<evidence type="ECO:0000256" key="9">
    <source>
        <dbReference type="ARBA" id="ARBA00023172"/>
    </source>
</evidence>
<sequence>METRVGGVLVWFCFHSISLPSPKSIPRHKTIPCLCPTSTFLVYCCKKVCSAPDAMDQEKDHDPPAAPEEEPSASPKAKSDLGEEQEIPIHSPPHEGAVSLLGSEGTGIIQNIQVENFMCHATLGPVKFGSNVNFVVGPRGKSALLTALVLGLGGKSLGSSLGLFVKDGETSANISITLCNTGDRAFKSELYGDSITVQRCISASGTTSYKLKDQARNVVSSQETELTAMLDHFRIQVDNPAIILQQEMGRQFFQIRHDGDRYRFFLKTTGLEQKLAEHSEILQRKAKSQREIDQKKEQLEKLQNQGIEIENHIQKMVTLKENLEDLKHQMAWAVVSESEKDLDDMINDVNAGDEVTAKLNEKLEASKASFNETEKQYKTICENLQKLKEEAAALEPKRIEAKEETKSTDKAYYQAEAFYKSSQSELDNLEKIAELLRNKIEDQKKCVELQEMKKQEKISTLKEKVKNFQEQEDSLVQDLKHLQEAIEKGGKKCSQIKKEESDVQQTLHQQQQQLTQWKEYKSDPLKRFGPQIPALLEAVDDAHRQGSFTFKPIGPLGACIRLRDPEFALAIESCLKDLLLAFFCDNHKDEQILQELMKRFYSLDSPQPQIIVSAFECEMYDVTDRAACHPEFPTVLTALEIDNTVVANTLIDMRGIESVLLIKSNSLAREVMQDQDPPKNCSKVLTACGDEVFEQCYYSCEESRPTYLGDVETEIRHLEKEIDIKMAQLLAFQQQASSLEADVRKNQETIDHHYQHLKETKIGVVIMTLEIKDLEEEDTSQSIGLSVLKEDAQETKEEMKEIEGKMKVQKEKMENLRQLKIDAEQRYNDFKLKCNQVSEGIESLTEEENQTALEMNTKRQSVLRYEERLEQHLNFLQVKKEELAMKKTELEKEISMAKRICSERKEVTKSASDLDMEISGLRKAIQTESYSHGTQEEVRKQYQEIKESCLELDGRMNSLKRLIKLFDEASNHSSLIFQNYRKSISLQCKLYFYSLISQWSFNGKMDLDHENETLSLSVHPEEEEEDGTDSSDVQEFSGGRQSFLNFLFILTLWSVTEAPFRCLDVFDVYMDRNHRKLAMDIILKLAHSQQHHQFILLSPQSPRFLPSGPLVEILQMPDPEGEDITSPVQAVGSEAEEDD</sequence>
<evidence type="ECO:0000256" key="5">
    <source>
        <dbReference type="ARBA" id="ARBA00022741"/>
    </source>
</evidence>
<evidence type="ECO:0000256" key="12">
    <source>
        <dbReference type="SAM" id="Coils"/>
    </source>
</evidence>
<accession>G3VER9</accession>
<dbReference type="GO" id="GO:0030915">
    <property type="term" value="C:Smc5-Smc6 complex"/>
    <property type="evidence" value="ECO:0007669"/>
    <property type="project" value="TreeGrafter"/>
</dbReference>
<dbReference type="SUPFAM" id="SSF52540">
    <property type="entry name" value="P-loop containing nucleoside triphosphate hydrolases"/>
    <property type="match status" value="1"/>
</dbReference>
<feature type="region of interest" description="Disordered" evidence="13">
    <location>
        <begin position="1117"/>
        <end position="1139"/>
    </location>
</feature>
<dbReference type="GO" id="GO:0035861">
    <property type="term" value="C:site of double-strand break"/>
    <property type="evidence" value="ECO:0007669"/>
    <property type="project" value="TreeGrafter"/>
</dbReference>
<evidence type="ECO:0000313" key="15">
    <source>
        <dbReference type="Proteomes" id="UP000007648"/>
    </source>
</evidence>
<comment type="subcellular location">
    <subcellularLocation>
        <location evidence="2">Chromosome</location>
    </subcellularLocation>
    <subcellularLocation>
        <location evidence="1">Nucleus</location>
    </subcellularLocation>
</comment>
<dbReference type="GO" id="GO:0005524">
    <property type="term" value="F:ATP binding"/>
    <property type="evidence" value="ECO:0007669"/>
    <property type="project" value="UniProtKB-KW"/>
</dbReference>
<feature type="coiled-coil region" evidence="12">
    <location>
        <begin position="866"/>
        <end position="900"/>
    </location>
</feature>
<dbReference type="GO" id="GO:0003684">
    <property type="term" value="F:damaged DNA binding"/>
    <property type="evidence" value="ECO:0007669"/>
    <property type="project" value="TreeGrafter"/>
</dbReference>
<dbReference type="Gene3D" id="3.40.50.300">
    <property type="entry name" value="P-loop containing nucleotide triphosphate hydrolases"/>
    <property type="match status" value="2"/>
</dbReference>
<protein>
    <submittedName>
        <fullName evidence="14">Uncharacterized protein</fullName>
    </submittedName>
</protein>
<name>G3VER9_SARHA</name>
<dbReference type="STRING" id="9305.ENSSHAP00000001673"/>
<keyword evidence="4" id="KW-0158">Chromosome</keyword>